<dbReference type="GO" id="GO:0030694">
    <property type="term" value="C:bacterial-type flagellum basal body, rod"/>
    <property type="evidence" value="ECO:0007669"/>
    <property type="project" value="UniProtKB-UniRule"/>
</dbReference>
<dbReference type="InterPro" id="IPR010930">
    <property type="entry name" value="Flg_bb/hook_C_dom"/>
</dbReference>
<keyword evidence="4 6" id="KW-0975">Bacterial flagellum</keyword>
<keyword evidence="10" id="KW-1185">Reference proteome</keyword>
<evidence type="ECO:0000256" key="1">
    <source>
        <dbReference type="ARBA" id="ARBA00004117"/>
    </source>
</evidence>
<gene>
    <name evidence="9" type="primary">flgC</name>
    <name evidence="9" type="ORF">Psch_03694</name>
</gene>
<comment type="subunit">
    <text evidence="5 6">The basal body constitutes a major portion of the flagellar organelle and consists of four rings (L,P,S, and M) mounted on a central rod. The rod consists of about 26 subunits of FlgG in the distal portion, and FlgB, FlgC and FlgF are thought to build up the proximal portion of the rod with about 6 subunits each.</text>
</comment>
<evidence type="ECO:0000256" key="2">
    <source>
        <dbReference type="ARBA" id="ARBA00009677"/>
    </source>
</evidence>
<evidence type="ECO:0000256" key="3">
    <source>
        <dbReference type="ARBA" id="ARBA00017941"/>
    </source>
</evidence>
<name>A0A4Y7R8F4_9FIRM</name>
<feature type="domain" description="Flagellar basal body rod protein N-terminal" evidence="7">
    <location>
        <begin position="8"/>
        <end position="35"/>
    </location>
</feature>
<evidence type="ECO:0000313" key="10">
    <source>
        <dbReference type="Proteomes" id="UP000298324"/>
    </source>
</evidence>
<dbReference type="InterPro" id="IPR001444">
    <property type="entry name" value="Flag_bb_rod_N"/>
</dbReference>
<feature type="domain" description="Flagellar basal-body/hook protein C-terminal" evidence="8">
    <location>
        <begin position="101"/>
        <end position="143"/>
    </location>
</feature>
<evidence type="ECO:0000256" key="4">
    <source>
        <dbReference type="ARBA" id="ARBA00023143"/>
    </source>
</evidence>
<dbReference type="GO" id="GO:0071978">
    <property type="term" value="P:bacterial-type flagellum-dependent swarming motility"/>
    <property type="evidence" value="ECO:0007669"/>
    <property type="project" value="TreeGrafter"/>
</dbReference>
<evidence type="ECO:0000259" key="7">
    <source>
        <dbReference type="Pfam" id="PF00460"/>
    </source>
</evidence>
<evidence type="ECO:0000259" key="8">
    <source>
        <dbReference type="Pfam" id="PF06429"/>
    </source>
</evidence>
<dbReference type="InterPro" id="IPR019776">
    <property type="entry name" value="Flagellar_basal_body_rod_CS"/>
</dbReference>
<dbReference type="Proteomes" id="UP000298324">
    <property type="component" value="Unassembled WGS sequence"/>
</dbReference>
<keyword evidence="9" id="KW-0966">Cell projection</keyword>
<keyword evidence="9" id="KW-0282">Flagellum</keyword>
<comment type="similarity">
    <text evidence="2">Belongs to the flagella basal body rod proteins family.</text>
</comment>
<organism evidence="9 10">
    <name type="scientific">Pelotomaculum schinkii</name>
    <dbReference type="NCBI Taxonomy" id="78350"/>
    <lineage>
        <taxon>Bacteria</taxon>
        <taxon>Bacillati</taxon>
        <taxon>Bacillota</taxon>
        <taxon>Clostridia</taxon>
        <taxon>Eubacteriales</taxon>
        <taxon>Desulfotomaculaceae</taxon>
        <taxon>Pelotomaculum</taxon>
    </lineage>
</organism>
<dbReference type="RefSeq" id="WP_190259217.1">
    <property type="nucleotide sequence ID" value="NZ_QFGA01000003.1"/>
</dbReference>
<dbReference type="Pfam" id="PF06429">
    <property type="entry name" value="Flg_bbr_C"/>
    <property type="match status" value="1"/>
</dbReference>
<evidence type="ECO:0000313" key="9">
    <source>
        <dbReference type="EMBL" id="TEB04931.1"/>
    </source>
</evidence>
<evidence type="ECO:0000256" key="6">
    <source>
        <dbReference type="RuleBase" id="RU362062"/>
    </source>
</evidence>
<dbReference type="InterPro" id="IPR006299">
    <property type="entry name" value="FlgC"/>
</dbReference>
<proteinExistence type="inferred from homology"/>
<keyword evidence="9" id="KW-0969">Cilium</keyword>
<evidence type="ECO:0000256" key="5">
    <source>
        <dbReference type="ARBA" id="ARBA00025933"/>
    </source>
</evidence>
<dbReference type="PROSITE" id="PS00588">
    <property type="entry name" value="FLAGELLA_BB_ROD"/>
    <property type="match status" value="1"/>
</dbReference>
<dbReference type="EMBL" id="QFGA01000003">
    <property type="protein sequence ID" value="TEB04931.1"/>
    <property type="molecule type" value="Genomic_DNA"/>
</dbReference>
<dbReference type="Pfam" id="PF00460">
    <property type="entry name" value="Flg_bb_rod"/>
    <property type="match status" value="1"/>
</dbReference>
<comment type="subcellular location">
    <subcellularLocation>
        <location evidence="1 6">Bacterial flagellum basal body</location>
    </subcellularLocation>
</comment>
<dbReference type="PANTHER" id="PTHR30435">
    <property type="entry name" value="FLAGELLAR PROTEIN"/>
    <property type="match status" value="1"/>
</dbReference>
<dbReference type="NCBIfam" id="TIGR01395">
    <property type="entry name" value="FlgC"/>
    <property type="match status" value="1"/>
</dbReference>
<protein>
    <recommendedName>
        <fullName evidence="3 6">Flagellar basal-body rod protein FlgC</fullName>
    </recommendedName>
</protein>
<comment type="caution">
    <text evidence="9">The sequence shown here is derived from an EMBL/GenBank/DDBJ whole genome shotgun (WGS) entry which is preliminary data.</text>
</comment>
<dbReference type="AlphaFoldDB" id="A0A4Y7R8F4"/>
<reference evidence="9 10" key="1">
    <citation type="journal article" date="2018" name="Environ. Microbiol.">
        <title>Novel energy conservation strategies and behaviour of Pelotomaculum schinkii driving syntrophic propionate catabolism.</title>
        <authorList>
            <person name="Hidalgo-Ahumada C.A.P."/>
            <person name="Nobu M.K."/>
            <person name="Narihiro T."/>
            <person name="Tamaki H."/>
            <person name="Liu W.T."/>
            <person name="Kamagata Y."/>
            <person name="Stams A.J.M."/>
            <person name="Imachi H."/>
            <person name="Sousa D.Z."/>
        </authorList>
    </citation>
    <scope>NUCLEOTIDE SEQUENCE [LARGE SCALE GENOMIC DNA]</scope>
    <source>
        <strain evidence="9 10">HH</strain>
    </source>
</reference>
<sequence>MGIFNSLAVSASGLTAERLRLDLIANNIANMNTKGRPDDPANPPYRRRIPVFAQILEQVSASGSSLSSVRGTGVRVVQVLEDARPPRLVYEPADPMADALGYVAYPNINIVNEMVNMISATRSYEANVTALNAAKDIALKALEIGRG</sequence>
<dbReference type="PANTHER" id="PTHR30435:SF2">
    <property type="entry name" value="FLAGELLAR BASAL-BODY ROD PROTEIN FLGC"/>
    <property type="match status" value="1"/>
</dbReference>
<accession>A0A4Y7R8F4</accession>